<dbReference type="FunFam" id="3.30.160.60:FF:000003">
    <property type="entry name" value="Zinc finger protein 3 homolog"/>
    <property type="match status" value="1"/>
</dbReference>
<proteinExistence type="predicted"/>
<keyword evidence="5" id="KW-0862">Zinc</keyword>
<reference evidence="12 13" key="1">
    <citation type="submission" date="2019-09" db="EMBL/GenBank/DDBJ databases">
        <title>Bird 10,000 Genomes (B10K) Project - Family phase.</title>
        <authorList>
            <person name="Zhang G."/>
        </authorList>
    </citation>
    <scope>NUCLEOTIDE SEQUENCE [LARGE SCALE GENOMIC DNA]</scope>
    <source>
        <strain evidence="12">B10K-CU-031-13</strain>
        <tissue evidence="12">Muscle</tissue>
    </source>
</reference>
<dbReference type="EMBL" id="VZRD01001001">
    <property type="protein sequence ID" value="NWR40240.1"/>
    <property type="molecule type" value="Genomic_DNA"/>
</dbReference>
<evidence type="ECO:0000256" key="10">
    <source>
        <dbReference type="SAM" id="MobiDB-lite"/>
    </source>
</evidence>
<dbReference type="InterPro" id="IPR013087">
    <property type="entry name" value="Znf_C2H2_type"/>
</dbReference>
<gene>
    <name evidence="12" type="primary">Znf383</name>
    <name evidence="12" type="ORF">TACRUB_R15346</name>
</gene>
<dbReference type="GO" id="GO:0005634">
    <property type="term" value="C:nucleus"/>
    <property type="evidence" value="ECO:0007669"/>
    <property type="project" value="UniProtKB-SubCell"/>
</dbReference>
<feature type="domain" description="C2H2-type" evidence="11">
    <location>
        <begin position="55"/>
        <end position="79"/>
    </location>
</feature>
<dbReference type="SUPFAM" id="SSF57667">
    <property type="entry name" value="beta-beta-alpha zinc fingers"/>
    <property type="match status" value="1"/>
</dbReference>
<sequence>ETLRWTVVQQIDPGCPSTASAKSASSSTSSTSSSSSSSSSAFSDFKSIIVLQKSYECRECGKSFSCSSHFHKHRRTHTG</sequence>
<evidence type="ECO:0000256" key="2">
    <source>
        <dbReference type="ARBA" id="ARBA00022723"/>
    </source>
</evidence>
<name>A0A7K4X127_9TYRA</name>
<evidence type="ECO:0000256" key="7">
    <source>
        <dbReference type="ARBA" id="ARBA00023163"/>
    </source>
</evidence>
<dbReference type="PROSITE" id="PS00028">
    <property type="entry name" value="ZINC_FINGER_C2H2_1"/>
    <property type="match status" value="1"/>
</dbReference>
<feature type="compositionally biased region" description="Low complexity" evidence="10">
    <location>
        <begin position="17"/>
        <end position="42"/>
    </location>
</feature>
<evidence type="ECO:0000256" key="6">
    <source>
        <dbReference type="ARBA" id="ARBA00023015"/>
    </source>
</evidence>
<dbReference type="AlphaFoldDB" id="A0A7K4X127"/>
<evidence type="ECO:0000313" key="12">
    <source>
        <dbReference type="EMBL" id="NWR40240.1"/>
    </source>
</evidence>
<feature type="non-terminal residue" evidence="12">
    <location>
        <position position="1"/>
    </location>
</feature>
<keyword evidence="4 9" id="KW-0863">Zinc-finger</keyword>
<organism evidence="12 13">
    <name type="scientific">Tachuris rubrigastra</name>
    <dbReference type="NCBI Taxonomy" id="495162"/>
    <lineage>
        <taxon>Eukaryota</taxon>
        <taxon>Metazoa</taxon>
        <taxon>Chordata</taxon>
        <taxon>Craniata</taxon>
        <taxon>Vertebrata</taxon>
        <taxon>Euteleostomi</taxon>
        <taxon>Archelosauria</taxon>
        <taxon>Archosauria</taxon>
        <taxon>Dinosauria</taxon>
        <taxon>Saurischia</taxon>
        <taxon>Theropoda</taxon>
        <taxon>Coelurosauria</taxon>
        <taxon>Aves</taxon>
        <taxon>Neognathae</taxon>
        <taxon>Neoaves</taxon>
        <taxon>Telluraves</taxon>
        <taxon>Australaves</taxon>
        <taxon>Passeriformes</taxon>
        <taxon>Tyrannidae</taxon>
        <taxon>Tachuris</taxon>
    </lineage>
</organism>
<comment type="caution">
    <text evidence="12">The sequence shown here is derived from an EMBL/GenBank/DDBJ whole genome shotgun (WGS) entry which is preliminary data.</text>
</comment>
<evidence type="ECO:0000259" key="11">
    <source>
        <dbReference type="PROSITE" id="PS50157"/>
    </source>
</evidence>
<keyword evidence="3" id="KW-0677">Repeat</keyword>
<feature type="region of interest" description="Disordered" evidence="10">
    <location>
        <begin position="10"/>
        <end position="42"/>
    </location>
</feature>
<comment type="subcellular location">
    <subcellularLocation>
        <location evidence="1">Nucleus</location>
    </subcellularLocation>
</comment>
<accession>A0A7K4X127</accession>
<evidence type="ECO:0000256" key="8">
    <source>
        <dbReference type="ARBA" id="ARBA00023242"/>
    </source>
</evidence>
<dbReference type="Gene3D" id="3.30.160.60">
    <property type="entry name" value="Classic Zinc Finger"/>
    <property type="match status" value="1"/>
</dbReference>
<evidence type="ECO:0000313" key="13">
    <source>
        <dbReference type="Proteomes" id="UP000540952"/>
    </source>
</evidence>
<dbReference type="GO" id="GO:0008270">
    <property type="term" value="F:zinc ion binding"/>
    <property type="evidence" value="ECO:0007669"/>
    <property type="project" value="UniProtKB-KW"/>
</dbReference>
<keyword evidence="13" id="KW-1185">Reference proteome</keyword>
<evidence type="ECO:0000256" key="9">
    <source>
        <dbReference type="PROSITE-ProRule" id="PRU00042"/>
    </source>
</evidence>
<dbReference type="Proteomes" id="UP000540952">
    <property type="component" value="Unassembled WGS sequence"/>
</dbReference>
<keyword evidence="2" id="KW-0479">Metal-binding</keyword>
<keyword evidence="8" id="KW-0539">Nucleus</keyword>
<feature type="non-terminal residue" evidence="12">
    <location>
        <position position="79"/>
    </location>
</feature>
<dbReference type="InterPro" id="IPR036236">
    <property type="entry name" value="Znf_C2H2_sf"/>
</dbReference>
<dbReference type="PROSITE" id="PS50157">
    <property type="entry name" value="ZINC_FINGER_C2H2_2"/>
    <property type="match status" value="1"/>
</dbReference>
<evidence type="ECO:0000256" key="1">
    <source>
        <dbReference type="ARBA" id="ARBA00004123"/>
    </source>
</evidence>
<evidence type="ECO:0000256" key="4">
    <source>
        <dbReference type="ARBA" id="ARBA00022771"/>
    </source>
</evidence>
<keyword evidence="6" id="KW-0805">Transcription regulation</keyword>
<protein>
    <submittedName>
        <fullName evidence="12">ZN383 protein</fullName>
    </submittedName>
</protein>
<keyword evidence="7" id="KW-0804">Transcription</keyword>
<evidence type="ECO:0000256" key="5">
    <source>
        <dbReference type="ARBA" id="ARBA00022833"/>
    </source>
</evidence>
<evidence type="ECO:0000256" key="3">
    <source>
        <dbReference type="ARBA" id="ARBA00022737"/>
    </source>
</evidence>